<proteinExistence type="predicted"/>
<dbReference type="RefSeq" id="WP_132190425.1">
    <property type="nucleotide sequence ID" value="NZ_SLWM01000007.1"/>
</dbReference>
<organism evidence="2 3">
    <name type="scientific">Kribbella orskensis</name>
    <dbReference type="NCBI Taxonomy" id="2512216"/>
    <lineage>
        <taxon>Bacteria</taxon>
        <taxon>Bacillati</taxon>
        <taxon>Actinomycetota</taxon>
        <taxon>Actinomycetes</taxon>
        <taxon>Propionibacteriales</taxon>
        <taxon>Kribbellaceae</taxon>
        <taxon>Kribbella</taxon>
    </lineage>
</organism>
<dbReference type="InterPro" id="IPR025159">
    <property type="entry name" value="AbiEi_N"/>
</dbReference>
<dbReference type="SUPFAM" id="SSF52980">
    <property type="entry name" value="Restriction endonuclease-like"/>
    <property type="match status" value="1"/>
</dbReference>
<dbReference type="Gene3D" id="3.40.960.10">
    <property type="entry name" value="VSR Endonuclease"/>
    <property type="match status" value="1"/>
</dbReference>
<comment type="caution">
    <text evidence="2">The sequence shown here is derived from an EMBL/GenBank/DDBJ whole genome shotgun (WGS) entry which is preliminary data.</text>
</comment>
<dbReference type="EMBL" id="SLWM01000007">
    <property type="protein sequence ID" value="TCO21885.1"/>
    <property type="molecule type" value="Genomic_DNA"/>
</dbReference>
<evidence type="ECO:0000313" key="3">
    <source>
        <dbReference type="Proteomes" id="UP000295818"/>
    </source>
</evidence>
<dbReference type="InterPro" id="IPR011335">
    <property type="entry name" value="Restrct_endonuc-II-like"/>
</dbReference>
<feature type="domain" description="AbiEi antitoxin N-terminal" evidence="1">
    <location>
        <begin position="4"/>
        <end position="49"/>
    </location>
</feature>
<evidence type="ECO:0000259" key="1">
    <source>
        <dbReference type="Pfam" id="PF13338"/>
    </source>
</evidence>
<name>A0ABY2BJB6_9ACTN</name>
<sequence length="322" mass="35426">MNPKLRRRAAGHGGTFSRQDAVESGYTVSQVRERLRDGRWILLRRGFYAERSDSTDRPPWERETEAHRLAVHAAARALAGSAVVISHQSAVVLHGLPSWGLDLDLVHVTRTDRGHGRILAGTSHHVGELPASAVTSAEGLPATTVARAIIETSCAARYEAAVVLCDSGLRSGLVTRTDLTEMLGQMSGWPGTGTPLAAVAFADERSESVGETRLRVLLDTHGLPAPDLQVPFGTGPNEVVARVDFFFREYQVVVEFDGMLKYRDDAVGAVVREKHREDRLRSAGVLVVRVTWDDLDQPERVVHRIRQAFARAERAGMRRVHP</sequence>
<protein>
    <submittedName>
        <fullName evidence="2">AbiEi antitoxin of type IV toxin-antitoxin system</fullName>
    </submittedName>
</protein>
<reference evidence="2 3" key="1">
    <citation type="journal article" date="2015" name="Stand. Genomic Sci.">
        <title>Genomic Encyclopedia of Bacterial and Archaeal Type Strains, Phase III: the genomes of soil and plant-associated and newly described type strains.</title>
        <authorList>
            <person name="Whitman W.B."/>
            <person name="Woyke T."/>
            <person name="Klenk H.P."/>
            <person name="Zhou Y."/>
            <person name="Lilburn T.G."/>
            <person name="Beck B.J."/>
            <person name="De Vos P."/>
            <person name="Vandamme P."/>
            <person name="Eisen J.A."/>
            <person name="Garrity G."/>
            <person name="Hugenholtz P."/>
            <person name="Kyrpides N.C."/>
        </authorList>
    </citation>
    <scope>NUCLEOTIDE SEQUENCE [LARGE SCALE GENOMIC DNA]</scope>
    <source>
        <strain evidence="2 3">VKM Ac-2538</strain>
    </source>
</reference>
<keyword evidence="3" id="KW-1185">Reference proteome</keyword>
<gene>
    <name evidence="2" type="ORF">EV644_107207</name>
</gene>
<dbReference type="Pfam" id="PF13338">
    <property type="entry name" value="AbiEi_4"/>
    <property type="match status" value="1"/>
</dbReference>
<dbReference type="Proteomes" id="UP000295818">
    <property type="component" value="Unassembled WGS sequence"/>
</dbReference>
<accession>A0ABY2BJB6</accession>
<evidence type="ECO:0000313" key="2">
    <source>
        <dbReference type="EMBL" id="TCO21885.1"/>
    </source>
</evidence>